<dbReference type="Gene3D" id="2.130.10.10">
    <property type="entry name" value="YVTN repeat-like/Quinoprotein amine dehydrogenase"/>
    <property type="match status" value="1"/>
</dbReference>
<reference evidence="10" key="1">
    <citation type="submission" date="2021-04" db="EMBL/GenBank/DDBJ databases">
        <authorList>
            <consortium name="Wellcome Sanger Institute Data Sharing"/>
        </authorList>
    </citation>
    <scope>NUCLEOTIDE SEQUENCE [LARGE SCALE GENOMIC DNA]</scope>
</reference>
<sequence>MGQRAVLLLSELLLLLLTASRTLLAVSFPEDNVPLDVVDAHFSRRYPVFRGRPSGNESQHRLDFQLMTKIQDTLFIAGRDQVYLVSLRESYRNEIIPYRKLTWRSGQADREMCAVKGKHRDECHNFIKVLVPRSDDLVFICGTNGFNPMCRYYRLDNLELDGEEINGLARCPFDSKQTNVALFAEGKLYSATVADFQASDSVIYRSMGDGSALRTIKYDSKWLKEPHFLHAAEYGNYVYFFYREIAVEHSNLGKVVYSRVARICKNDVGGSQRVLEKHWTSFVKARLNCSVPGESFFYFDVLQSITDIININGVPSVVGVFTTQMNSIPGSAVCAFSMADIEKVFWGRFKEQKTPDSVWTPFPEEKLPKPRPGCCAGHGPAASFKSSVEFPDDTLQFIKSHPLMDTAVPSIGDEPWFTKTRVRYRLTALAVDNEAGPLKNYTVVFIGAESGVVLKVLAKTTSLSLNDSLLLEEIDVFNRAKCLSNREDDKRVLSLHVDKETHSLYVAFSSCVIRIPLSRCERHSSCQKSCIASRDPYCGWRSHGACERIQPGAFTSINDFCKQDVEFGNTAHLGDCHGVWDIQAGETNQMVHMNILITCVFAAFLMGALLAGLIVFCYRDSFLRKPRNVHKDAESAPSCSDSTGSFVKLNGLFDSPVKEYQTNNDSPKLYTNLLSNGKDLNTPNGDTKTMILRDGCEPPELAALPTPESTPVLQQKGLQPITNQWERAHGKASGPRKESNSSAKGPQFLPSSPAPANSSSNHPHPALGHSHIPSAVVLPNATHDHPNFDNGDDTLPHSSEKKLKNPDSKGSRKDQKRSVDARNTLNDLLKHLNDSVANPKAILQEGSGPRPRPQLTLEPMEELTELPPKVPSREASLYSPSSSLPRHSPTKRVDVPMPTTPTTPTGSLSMGGTLERQRGGYQLHRSASHRQSLSTSPNGVTMGVSVSRQHSMNRGGYIPPTPPSRLDSHGGVMGAGMHSAHPSSGSRQSSYSGHGSLPRTGLKRTPSLKPDVPPKPNGFSPQTPQMRVVNKYSY</sequence>
<feature type="chain" id="PRO_5030080128" description="Sema domain-containing protein" evidence="8">
    <location>
        <begin position="26"/>
        <end position="1034"/>
    </location>
</feature>
<protein>
    <recommendedName>
        <fullName evidence="9">Sema domain-containing protein</fullName>
    </recommendedName>
</protein>
<reference evidence="10" key="3">
    <citation type="submission" date="2025-09" db="UniProtKB">
        <authorList>
            <consortium name="Ensembl"/>
        </authorList>
    </citation>
    <scope>IDENTIFICATION</scope>
</reference>
<feature type="compositionally biased region" description="Low complexity" evidence="6">
    <location>
        <begin position="896"/>
        <end position="914"/>
    </location>
</feature>
<keyword evidence="11" id="KW-1185">Reference proteome</keyword>
<feature type="signal peptide" evidence="8">
    <location>
        <begin position="1"/>
        <end position="25"/>
    </location>
</feature>
<dbReference type="Pfam" id="PF01437">
    <property type="entry name" value="PSI"/>
    <property type="match status" value="1"/>
</dbReference>
<feature type="compositionally biased region" description="Polar residues" evidence="6">
    <location>
        <begin position="929"/>
        <end position="952"/>
    </location>
</feature>
<evidence type="ECO:0000256" key="1">
    <source>
        <dbReference type="ARBA" id="ARBA00004370"/>
    </source>
</evidence>
<evidence type="ECO:0000256" key="6">
    <source>
        <dbReference type="SAM" id="MobiDB-lite"/>
    </source>
</evidence>
<dbReference type="PANTHER" id="PTHR11036">
    <property type="entry name" value="SEMAPHORIN"/>
    <property type="match status" value="1"/>
</dbReference>
<proteinExistence type="predicted"/>
<dbReference type="PROSITE" id="PS51004">
    <property type="entry name" value="SEMA"/>
    <property type="match status" value="1"/>
</dbReference>
<dbReference type="GO" id="GO:0001755">
    <property type="term" value="P:neural crest cell migration"/>
    <property type="evidence" value="ECO:0007669"/>
    <property type="project" value="TreeGrafter"/>
</dbReference>
<evidence type="ECO:0000256" key="4">
    <source>
        <dbReference type="ARBA" id="ARBA00023180"/>
    </source>
</evidence>
<feature type="region of interest" description="Disordered" evidence="6">
    <location>
        <begin position="674"/>
        <end position="693"/>
    </location>
</feature>
<evidence type="ECO:0000256" key="2">
    <source>
        <dbReference type="ARBA" id="ARBA00023136"/>
    </source>
</evidence>
<evidence type="ECO:0000313" key="11">
    <source>
        <dbReference type="Proteomes" id="UP000265040"/>
    </source>
</evidence>
<dbReference type="GO" id="GO:0030215">
    <property type="term" value="F:semaphorin receptor binding"/>
    <property type="evidence" value="ECO:0007669"/>
    <property type="project" value="InterPro"/>
</dbReference>
<dbReference type="InterPro" id="IPR036352">
    <property type="entry name" value="Semap_dom_sf"/>
</dbReference>
<name>A0A3Q1IYJ2_ANATE</name>
<dbReference type="GeneTree" id="ENSGT00940000159303"/>
<keyword evidence="8" id="KW-0732">Signal</keyword>
<evidence type="ECO:0000313" key="10">
    <source>
        <dbReference type="Ensembl" id="ENSATEP00000025615.2"/>
    </source>
</evidence>
<feature type="transmembrane region" description="Helical" evidence="7">
    <location>
        <begin position="595"/>
        <end position="618"/>
    </location>
</feature>
<dbReference type="GO" id="GO:0030335">
    <property type="term" value="P:positive regulation of cell migration"/>
    <property type="evidence" value="ECO:0007669"/>
    <property type="project" value="TreeGrafter"/>
</dbReference>
<feature type="compositionally biased region" description="Polar residues" evidence="6">
    <location>
        <begin position="674"/>
        <end position="687"/>
    </location>
</feature>
<dbReference type="GO" id="GO:0007411">
    <property type="term" value="P:axon guidance"/>
    <property type="evidence" value="ECO:0007669"/>
    <property type="project" value="TreeGrafter"/>
</dbReference>
<dbReference type="SUPFAM" id="SSF103575">
    <property type="entry name" value="Plexin repeat"/>
    <property type="match status" value="1"/>
</dbReference>
<keyword evidence="7" id="KW-1133">Transmembrane helix</keyword>
<reference evidence="10" key="2">
    <citation type="submission" date="2025-08" db="UniProtKB">
        <authorList>
            <consortium name="Ensembl"/>
        </authorList>
    </citation>
    <scope>IDENTIFICATION</scope>
</reference>
<dbReference type="GO" id="GO:0045499">
    <property type="term" value="F:chemorepellent activity"/>
    <property type="evidence" value="ECO:0007669"/>
    <property type="project" value="TreeGrafter"/>
</dbReference>
<dbReference type="InterPro" id="IPR002165">
    <property type="entry name" value="Plexin_repeat"/>
</dbReference>
<dbReference type="InterPro" id="IPR027231">
    <property type="entry name" value="Semaphorin"/>
</dbReference>
<feature type="compositionally biased region" description="Low complexity" evidence="6">
    <location>
        <begin position="983"/>
        <end position="996"/>
    </location>
</feature>
<dbReference type="Proteomes" id="UP000265040">
    <property type="component" value="Chromosome 3"/>
</dbReference>
<dbReference type="GO" id="GO:0005886">
    <property type="term" value="C:plasma membrane"/>
    <property type="evidence" value="ECO:0007669"/>
    <property type="project" value="TreeGrafter"/>
</dbReference>
<feature type="region of interest" description="Disordered" evidence="6">
    <location>
        <begin position="727"/>
        <end position="1034"/>
    </location>
</feature>
<dbReference type="SUPFAM" id="SSF101912">
    <property type="entry name" value="Sema domain"/>
    <property type="match status" value="1"/>
</dbReference>
<dbReference type="InterPro" id="IPR015943">
    <property type="entry name" value="WD40/YVTN_repeat-like_dom_sf"/>
</dbReference>
<comment type="caution">
    <text evidence="5">Lacks conserved residue(s) required for the propagation of feature annotation.</text>
</comment>
<keyword evidence="7" id="KW-0812">Transmembrane</keyword>
<evidence type="ECO:0000256" key="3">
    <source>
        <dbReference type="ARBA" id="ARBA00023157"/>
    </source>
</evidence>
<dbReference type="Pfam" id="PF01403">
    <property type="entry name" value="Sema"/>
    <property type="match status" value="1"/>
</dbReference>
<evidence type="ECO:0000256" key="8">
    <source>
        <dbReference type="SAM" id="SignalP"/>
    </source>
</evidence>
<organism evidence="10 11">
    <name type="scientific">Anabas testudineus</name>
    <name type="common">Climbing perch</name>
    <name type="synonym">Anthias testudineus</name>
    <dbReference type="NCBI Taxonomy" id="64144"/>
    <lineage>
        <taxon>Eukaryota</taxon>
        <taxon>Metazoa</taxon>
        <taxon>Chordata</taxon>
        <taxon>Craniata</taxon>
        <taxon>Vertebrata</taxon>
        <taxon>Euteleostomi</taxon>
        <taxon>Actinopterygii</taxon>
        <taxon>Neopterygii</taxon>
        <taxon>Teleostei</taxon>
        <taxon>Neoteleostei</taxon>
        <taxon>Acanthomorphata</taxon>
        <taxon>Anabantaria</taxon>
        <taxon>Anabantiformes</taxon>
        <taxon>Anabantoidei</taxon>
        <taxon>Anabantidae</taxon>
        <taxon>Anabas</taxon>
    </lineage>
</organism>
<dbReference type="SMART" id="SM00630">
    <property type="entry name" value="Sema"/>
    <property type="match status" value="1"/>
</dbReference>
<dbReference type="Ensembl" id="ENSATET00000026033.3">
    <property type="protein sequence ID" value="ENSATEP00000025615.2"/>
    <property type="gene ID" value="ENSATEG00000017659.3"/>
</dbReference>
<keyword evidence="2 7" id="KW-0472">Membrane</keyword>
<dbReference type="FunFam" id="2.130.10.10:FF:000013">
    <property type="entry name" value="semaphorin-6D isoform X2"/>
    <property type="match status" value="1"/>
</dbReference>
<accession>A0A3Q1IYJ2</accession>
<feature type="compositionally biased region" description="Low complexity" evidence="6">
    <location>
        <begin position="750"/>
        <end position="766"/>
    </location>
</feature>
<dbReference type="Gene3D" id="3.30.1680.10">
    <property type="entry name" value="ligand-binding face of the semaphorins, domain 2"/>
    <property type="match status" value="1"/>
</dbReference>
<dbReference type="PANTHER" id="PTHR11036:SF65">
    <property type="entry name" value="SEMAPHORIN-6D"/>
    <property type="match status" value="1"/>
</dbReference>
<dbReference type="AlphaFoldDB" id="A0A3Q1IYJ2"/>
<feature type="compositionally biased region" description="Basic and acidic residues" evidence="6">
    <location>
        <begin position="794"/>
        <end position="820"/>
    </location>
</feature>
<dbReference type="InterPro" id="IPR001627">
    <property type="entry name" value="Semap_dom"/>
</dbReference>
<keyword evidence="3" id="KW-1015">Disulfide bond</keyword>
<evidence type="ECO:0000259" key="9">
    <source>
        <dbReference type="PROSITE" id="PS51004"/>
    </source>
</evidence>
<keyword evidence="4" id="KW-0325">Glycoprotein</keyword>
<evidence type="ECO:0000256" key="5">
    <source>
        <dbReference type="PROSITE-ProRule" id="PRU00352"/>
    </source>
</evidence>
<dbReference type="GO" id="GO:0071526">
    <property type="term" value="P:semaphorin-plexin signaling pathway"/>
    <property type="evidence" value="ECO:0007669"/>
    <property type="project" value="TreeGrafter"/>
</dbReference>
<evidence type="ECO:0000256" key="7">
    <source>
        <dbReference type="SAM" id="Phobius"/>
    </source>
</evidence>
<feature type="domain" description="Sema" evidence="9">
    <location>
        <begin position="32"/>
        <end position="517"/>
    </location>
</feature>
<comment type="subcellular location">
    <subcellularLocation>
        <location evidence="1">Membrane</location>
    </subcellularLocation>
</comment>